<evidence type="ECO:0000313" key="6">
    <source>
        <dbReference type="EMBL" id="RZF40455.1"/>
    </source>
</evidence>
<evidence type="ECO:0000256" key="4">
    <source>
        <dbReference type="ARBA" id="ARBA00023163"/>
    </source>
</evidence>
<keyword evidence="5" id="KW-0539">Nucleus</keyword>
<proteinExistence type="inferred from homology"/>
<reference evidence="6 7" key="1">
    <citation type="journal article" date="2017" name="Gigascience">
        <title>Genome sequence of the small brown planthopper, Laodelphax striatellus.</title>
        <authorList>
            <person name="Zhu J."/>
            <person name="Jiang F."/>
            <person name="Wang X."/>
            <person name="Yang P."/>
            <person name="Bao Y."/>
            <person name="Zhao W."/>
            <person name="Wang W."/>
            <person name="Lu H."/>
            <person name="Wang Q."/>
            <person name="Cui N."/>
            <person name="Li J."/>
            <person name="Chen X."/>
            <person name="Luo L."/>
            <person name="Yu J."/>
            <person name="Kang L."/>
            <person name="Cui F."/>
        </authorList>
    </citation>
    <scope>NUCLEOTIDE SEQUENCE [LARGE SCALE GENOMIC DNA]</scope>
    <source>
        <strain evidence="6">Lst14</strain>
    </source>
</reference>
<comment type="caution">
    <text evidence="6">The sequence shown here is derived from an EMBL/GenBank/DDBJ whole genome shotgun (WGS) entry which is preliminary data.</text>
</comment>
<evidence type="ECO:0000256" key="2">
    <source>
        <dbReference type="ARBA" id="ARBA00009430"/>
    </source>
</evidence>
<dbReference type="GO" id="GO:0000428">
    <property type="term" value="C:DNA-directed RNA polymerase complex"/>
    <property type="evidence" value="ECO:0007669"/>
    <property type="project" value="UniProtKB-KW"/>
</dbReference>
<dbReference type="Pfam" id="PF06870">
    <property type="entry name" value="RNA_pol_I_A49"/>
    <property type="match status" value="1"/>
</dbReference>
<evidence type="ECO:0000256" key="1">
    <source>
        <dbReference type="ARBA" id="ARBA00004604"/>
    </source>
</evidence>
<evidence type="ECO:0000256" key="3">
    <source>
        <dbReference type="ARBA" id="ARBA00022478"/>
    </source>
</evidence>
<dbReference type="EMBL" id="QKKF02018237">
    <property type="protein sequence ID" value="RZF40455.1"/>
    <property type="molecule type" value="Genomic_DNA"/>
</dbReference>
<dbReference type="InParanoid" id="A0A482X3H0"/>
<dbReference type="FunCoup" id="A0A482X3H0">
    <property type="interactions" value="566"/>
</dbReference>
<name>A0A482X3H0_LAOST</name>
<dbReference type="GO" id="GO:0006351">
    <property type="term" value="P:DNA-templated transcription"/>
    <property type="evidence" value="ECO:0007669"/>
    <property type="project" value="InterPro"/>
</dbReference>
<evidence type="ECO:0000256" key="5">
    <source>
        <dbReference type="ARBA" id="ARBA00023242"/>
    </source>
</evidence>
<sequence length="380" mass="43117">MHKCKIIEVSGSNKKLQPTLVEFEHGSLNNNNNVTNMKCDVVFEDDSQSTTYLAWRNSQRSILLKGTKVQPEDQLTQTLLLIRNKKTNKIRVVATDRLVVSNIVNHDGQLASRKTKDDTISKQQVSLMFGSKKAQRHAVLSKKLQINQDIVKSKLETSVADIKVNVDDLNSSRDSSTGHLPPCNVEAKTAEDVYKISDIIPEDVLESLQDIAEQVVEKPPSAPDNEFSQFFVKCITSSPSVLKSTKHLKCLLYVDCLSRFFAIAAKDMKAETLYKMCPYSKYARNYIINTFSQLQKKTRLRPIIMRDKAVAQSLVLLMIVFQYKLPIQLFQLAFPAYKANRLHDFGRALRFSSTTTQTWTLKLPLPTVNSFGGPKKRMKR</sequence>
<dbReference type="PANTHER" id="PTHR14440">
    <property type="entry name" value="DNA-DIRECTED RNA POLYMERASE I SUBUNIT RPA49"/>
    <property type="match status" value="1"/>
</dbReference>
<dbReference type="InterPro" id="IPR009668">
    <property type="entry name" value="RNA_pol-assoc_fac_A49-like"/>
</dbReference>
<keyword evidence="4" id="KW-0804">Transcription</keyword>
<dbReference type="Proteomes" id="UP000291343">
    <property type="component" value="Unassembled WGS sequence"/>
</dbReference>
<organism evidence="6 7">
    <name type="scientific">Laodelphax striatellus</name>
    <name type="common">Small brown planthopper</name>
    <name type="synonym">Delphax striatella</name>
    <dbReference type="NCBI Taxonomy" id="195883"/>
    <lineage>
        <taxon>Eukaryota</taxon>
        <taxon>Metazoa</taxon>
        <taxon>Ecdysozoa</taxon>
        <taxon>Arthropoda</taxon>
        <taxon>Hexapoda</taxon>
        <taxon>Insecta</taxon>
        <taxon>Pterygota</taxon>
        <taxon>Neoptera</taxon>
        <taxon>Paraneoptera</taxon>
        <taxon>Hemiptera</taxon>
        <taxon>Auchenorrhyncha</taxon>
        <taxon>Fulgoroidea</taxon>
        <taxon>Delphacidae</taxon>
        <taxon>Criomorphinae</taxon>
        <taxon>Laodelphax</taxon>
    </lineage>
</organism>
<dbReference type="GO" id="GO:0005730">
    <property type="term" value="C:nucleolus"/>
    <property type="evidence" value="ECO:0007669"/>
    <property type="project" value="UniProtKB-SubCell"/>
</dbReference>
<keyword evidence="3" id="KW-0240">DNA-directed RNA polymerase</keyword>
<evidence type="ECO:0000313" key="7">
    <source>
        <dbReference type="Proteomes" id="UP000291343"/>
    </source>
</evidence>
<accession>A0A482X3H0</accession>
<dbReference type="AlphaFoldDB" id="A0A482X3H0"/>
<comment type="similarity">
    <text evidence="2">Belongs to the eukaryotic RPA49/POLR1E RNA polymerase subunit family.</text>
</comment>
<comment type="subcellular location">
    <subcellularLocation>
        <location evidence="1">Nucleus</location>
        <location evidence="1">Nucleolus</location>
    </subcellularLocation>
</comment>
<gene>
    <name evidence="6" type="ORF">LSTR_LSTR013917</name>
</gene>
<dbReference type="GO" id="GO:0003677">
    <property type="term" value="F:DNA binding"/>
    <property type="evidence" value="ECO:0007669"/>
    <property type="project" value="InterPro"/>
</dbReference>
<evidence type="ECO:0008006" key="8">
    <source>
        <dbReference type="Google" id="ProtNLM"/>
    </source>
</evidence>
<dbReference type="STRING" id="195883.A0A482X3H0"/>
<dbReference type="OrthoDB" id="277398at2759"/>
<keyword evidence="7" id="KW-1185">Reference proteome</keyword>
<protein>
    <recommendedName>
        <fullName evidence="8">DNA-directed RNA polymerase I subunit RPA49</fullName>
    </recommendedName>
</protein>